<protein>
    <submittedName>
        <fullName evidence="2">Uncharacterized protein</fullName>
    </submittedName>
</protein>
<keyword evidence="1" id="KW-1133">Transmembrane helix</keyword>
<keyword evidence="1" id="KW-0812">Transmembrane</keyword>
<dbReference type="AlphaFoldDB" id="A0AAQ3RXQ4"/>
<sequence>MILPFLFFLRNVLLFSLSYFLTEIQTFIHMNTSSHIMKIFAFLWFNFSHILMFTYSAKLSVATSKDLVKEWKGIKEDSHTNRHYYCINILSALVRNTSNRPVW</sequence>
<evidence type="ECO:0000256" key="1">
    <source>
        <dbReference type="SAM" id="Phobius"/>
    </source>
</evidence>
<gene>
    <name evidence="2" type="ORF">V8G54_021492</name>
</gene>
<dbReference type="Proteomes" id="UP001374535">
    <property type="component" value="Chromosome 6"/>
</dbReference>
<organism evidence="2 3">
    <name type="scientific">Vigna mungo</name>
    <name type="common">Black gram</name>
    <name type="synonym">Phaseolus mungo</name>
    <dbReference type="NCBI Taxonomy" id="3915"/>
    <lineage>
        <taxon>Eukaryota</taxon>
        <taxon>Viridiplantae</taxon>
        <taxon>Streptophyta</taxon>
        <taxon>Embryophyta</taxon>
        <taxon>Tracheophyta</taxon>
        <taxon>Spermatophyta</taxon>
        <taxon>Magnoliopsida</taxon>
        <taxon>eudicotyledons</taxon>
        <taxon>Gunneridae</taxon>
        <taxon>Pentapetalae</taxon>
        <taxon>rosids</taxon>
        <taxon>fabids</taxon>
        <taxon>Fabales</taxon>
        <taxon>Fabaceae</taxon>
        <taxon>Papilionoideae</taxon>
        <taxon>50 kb inversion clade</taxon>
        <taxon>NPAAA clade</taxon>
        <taxon>indigoferoid/millettioid clade</taxon>
        <taxon>Phaseoleae</taxon>
        <taxon>Vigna</taxon>
    </lineage>
</organism>
<feature type="transmembrane region" description="Helical" evidence="1">
    <location>
        <begin position="12"/>
        <end position="30"/>
    </location>
</feature>
<dbReference type="EMBL" id="CP144695">
    <property type="protein sequence ID" value="WVZ08146.1"/>
    <property type="molecule type" value="Genomic_DNA"/>
</dbReference>
<evidence type="ECO:0000313" key="3">
    <source>
        <dbReference type="Proteomes" id="UP001374535"/>
    </source>
</evidence>
<proteinExistence type="predicted"/>
<keyword evidence="3" id="KW-1185">Reference proteome</keyword>
<keyword evidence="1" id="KW-0472">Membrane</keyword>
<feature type="transmembrane region" description="Helical" evidence="1">
    <location>
        <begin position="36"/>
        <end position="55"/>
    </location>
</feature>
<reference evidence="2 3" key="1">
    <citation type="journal article" date="2023" name="Life. Sci Alliance">
        <title>Evolutionary insights into 3D genome organization and epigenetic landscape of Vigna mungo.</title>
        <authorList>
            <person name="Junaid A."/>
            <person name="Singh B."/>
            <person name="Bhatia S."/>
        </authorList>
    </citation>
    <scope>NUCLEOTIDE SEQUENCE [LARGE SCALE GENOMIC DNA]</scope>
    <source>
        <strain evidence="2">Urdbean</strain>
    </source>
</reference>
<evidence type="ECO:0000313" key="2">
    <source>
        <dbReference type="EMBL" id="WVZ08146.1"/>
    </source>
</evidence>
<name>A0AAQ3RXQ4_VIGMU</name>
<accession>A0AAQ3RXQ4</accession>